<dbReference type="PANTHER" id="PTHR24369">
    <property type="entry name" value="ANTIGEN BSP, PUTATIVE-RELATED"/>
    <property type="match status" value="1"/>
</dbReference>
<keyword evidence="3" id="KW-0677">Repeat</keyword>
<name>A0A077BAI5_AZUFA</name>
<protein>
    <submittedName>
        <fullName evidence="5">Leucine-rich repeat protein 5</fullName>
    </submittedName>
</protein>
<reference evidence="5" key="1">
    <citation type="submission" date="2014-05" db="EMBL/GenBank/DDBJ databases">
        <authorList>
            <person name="Wang M.Q."/>
            <person name="Song L.S."/>
        </authorList>
    </citation>
    <scope>NUCLEOTIDE SEQUENCE</scope>
</reference>
<dbReference type="GO" id="GO:0005886">
    <property type="term" value="C:plasma membrane"/>
    <property type="evidence" value="ECO:0007669"/>
    <property type="project" value="TreeGrafter"/>
</dbReference>
<feature type="chain" id="PRO_5001717150" evidence="4">
    <location>
        <begin position="23"/>
        <end position="481"/>
    </location>
</feature>
<dbReference type="Pfam" id="PF00560">
    <property type="entry name" value="LRR_1"/>
    <property type="match status" value="1"/>
</dbReference>
<proteinExistence type="evidence at transcript level"/>
<dbReference type="PANTHER" id="PTHR24369:SF210">
    <property type="entry name" value="CHAOPTIN-RELATED"/>
    <property type="match status" value="1"/>
</dbReference>
<keyword evidence="1" id="KW-0433">Leucine-rich repeat</keyword>
<dbReference type="InterPro" id="IPR001611">
    <property type="entry name" value="Leu-rich_rpt"/>
</dbReference>
<sequence length="481" mass="53579">MVPTAIMLALLAVATVLPIVQPFTIPCVGCTCFDKGSDHVIDCSGRNLTSVPDGVRNQGNVYEIILSGNTLTHMKYLDFVGTTAVKVDLSDNKIHTIDDSTFNGSPNIESLDLHENELSSLPEVLTHLVKINTLDVRDNPQSGFNPINLINNIMKEMGDTIQKFQFGHRELDHWPETISHFQDLQDLTLDKSSDQLKVIPPMAFHSFQSTLLILTIKNTKLVAVPLGVSTLRRIKEFHFDNNILVGDEGIVAQAFVRAHTTLETLSLINDHLTSFPRALAYIPSLRNLDMSNNSLQFISDESILNLGINSLVMQNCNLDRIPGALFHLKYLTQLDMSYNKLVTVENNDIQNIPGVANLTLSHNPIKFISNTAFGDHKGLNSVDISYTDLTTIPQAFNTTDVFNINLIGSHIDCMCEYVWVSMVNKFEGCCANIEEHIDDYVKLYVPLCPEHIEKNGLDPLAETALKNHIKTPDNSECQSHN</sequence>
<evidence type="ECO:0000256" key="1">
    <source>
        <dbReference type="ARBA" id="ARBA00022614"/>
    </source>
</evidence>
<dbReference type="Gene3D" id="3.80.10.10">
    <property type="entry name" value="Ribonuclease Inhibitor"/>
    <property type="match status" value="3"/>
</dbReference>
<evidence type="ECO:0000313" key="5">
    <source>
        <dbReference type="EMBL" id="AIL02133.1"/>
    </source>
</evidence>
<dbReference type="SMART" id="SM00369">
    <property type="entry name" value="LRR_TYP"/>
    <property type="match status" value="5"/>
</dbReference>
<dbReference type="SUPFAM" id="SSF52058">
    <property type="entry name" value="L domain-like"/>
    <property type="match status" value="1"/>
</dbReference>
<dbReference type="AlphaFoldDB" id="A0A077BAI5"/>
<organism evidence="5">
    <name type="scientific">Azumapecten farreri</name>
    <name type="common">Farrer's scallop</name>
    <name type="synonym">Chlamys farreri</name>
    <dbReference type="NCBI Taxonomy" id="106299"/>
    <lineage>
        <taxon>Eukaryota</taxon>
        <taxon>Metazoa</taxon>
        <taxon>Spiralia</taxon>
        <taxon>Lophotrochozoa</taxon>
        <taxon>Mollusca</taxon>
        <taxon>Bivalvia</taxon>
        <taxon>Autobranchia</taxon>
        <taxon>Pteriomorphia</taxon>
        <taxon>Pectinida</taxon>
        <taxon>Pectinoidea</taxon>
        <taxon>Pectinidae</taxon>
        <taxon>Azumapecten</taxon>
    </lineage>
</organism>
<dbReference type="InterPro" id="IPR050541">
    <property type="entry name" value="LRR_TM_domain-containing"/>
</dbReference>
<evidence type="ECO:0000256" key="4">
    <source>
        <dbReference type="SAM" id="SignalP"/>
    </source>
</evidence>
<dbReference type="EMBL" id="KJ868809">
    <property type="protein sequence ID" value="AIL02133.1"/>
    <property type="molecule type" value="mRNA"/>
</dbReference>
<evidence type="ECO:0000256" key="2">
    <source>
        <dbReference type="ARBA" id="ARBA00022729"/>
    </source>
</evidence>
<evidence type="ECO:0000256" key="3">
    <source>
        <dbReference type="ARBA" id="ARBA00022737"/>
    </source>
</evidence>
<dbReference type="Pfam" id="PF13855">
    <property type="entry name" value="LRR_8"/>
    <property type="match status" value="2"/>
</dbReference>
<dbReference type="PROSITE" id="PS51450">
    <property type="entry name" value="LRR"/>
    <property type="match status" value="2"/>
</dbReference>
<dbReference type="InterPro" id="IPR032675">
    <property type="entry name" value="LRR_dom_sf"/>
</dbReference>
<dbReference type="InterPro" id="IPR003591">
    <property type="entry name" value="Leu-rich_rpt_typical-subtyp"/>
</dbReference>
<accession>A0A077BAI5</accession>
<feature type="signal peptide" evidence="4">
    <location>
        <begin position="1"/>
        <end position="22"/>
    </location>
</feature>
<keyword evidence="2 4" id="KW-0732">Signal</keyword>